<evidence type="ECO:0000313" key="1">
    <source>
        <dbReference type="EMBL" id="SIR45803.1"/>
    </source>
</evidence>
<accession>A0A1N7B3J5</accession>
<dbReference type="Proteomes" id="UP000186096">
    <property type="component" value="Unassembled WGS sequence"/>
</dbReference>
<keyword evidence="2" id="KW-1185">Reference proteome</keyword>
<reference evidence="2" key="1">
    <citation type="submission" date="2017-01" db="EMBL/GenBank/DDBJ databases">
        <authorList>
            <person name="Varghese N."/>
            <person name="Submissions S."/>
        </authorList>
    </citation>
    <scope>NUCLEOTIDE SEQUENCE [LARGE SCALE GENOMIC DNA]</scope>
    <source>
        <strain evidence="2">ATCC 12950</strain>
    </source>
</reference>
<evidence type="ECO:0000313" key="2">
    <source>
        <dbReference type="Proteomes" id="UP000186096"/>
    </source>
</evidence>
<dbReference type="AlphaFoldDB" id="A0A1N7B3J5"/>
<name>A0A1N7B3J5_9ACTN</name>
<organism evidence="1 2">
    <name type="scientific">Microbispora rosea</name>
    <dbReference type="NCBI Taxonomy" id="58117"/>
    <lineage>
        <taxon>Bacteria</taxon>
        <taxon>Bacillati</taxon>
        <taxon>Actinomycetota</taxon>
        <taxon>Actinomycetes</taxon>
        <taxon>Streptosporangiales</taxon>
        <taxon>Streptosporangiaceae</taxon>
        <taxon>Microbispora</taxon>
    </lineage>
</organism>
<dbReference type="EMBL" id="FTNI01000009">
    <property type="protein sequence ID" value="SIR45803.1"/>
    <property type="molecule type" value="Genomic_DNA"/>
</dbReference>
<protein>
    <submittedName>
        <fullName evidence="1">Uncharacterized protein</fullName>
    </submittedName>
</protein>
<sequence>MVPVYAHRFLPAGRGTFGHPVLSMRGTDIIYYGTNLLDYINQEFQDPRPERTETWQPHATVSFWRDYL</sequence>
<proteinExistence type="predicted"/>
<gene>
    <name evidence="1" type="ORF">SAMN05421833_109115</name>
</gene>